<organism evidence="3 4">
    <name type="scientific">Ancylostoma ceylanicum</name>
    <dbReference type="NCBI Taxonomy" id="53326"/>
    <lineage>
        <taxon>Eukaryota</taxon>
        <taxon>Metazoa</taxon>
        <taxon>Ecdysozoa</taxon>
        <taxon>Nematoda</taxon>
        <taxon>Chromadorea</taxon>
        <taxon>Rhabditida</taxon>
        <taxon>Rhabditina</taxon>
        <taxon>Rhabditomorpha</taxon>
        <taxon>Strongyloidea</taxon>
        <taxon>Ancylostomatidae</taxon>
        <taxon>Ancylostomatinae</taxon>
        <taxon>Ancylostoma</taxon>
    </lineage>
</organism>
<feature type="compositionally biased region" description="Pro residues" evidence="1">
    <location>
        <begin position="66"/>
        <end position="77"/>
    </location>
</feature>
<keyword evidence="4" id="KW-1185">Reference proteome</keyword>
<evidence type="ECO:0000256" key="2">
    <source>
        <dbReference type="SAM" id="SignalP"/>
    </source>
</evidence>
<feature type="signal peptide" evidence="2">
    <location>
        <begin position="1"/>
        <end position="18"/>
    </location>
</feature>
<dbReference type="EMBL" id="KE124813">
    <property type="protein sequence ID" value="EPB78396.1"/>
    <property type="molecule type" value="Genomic_DNA"/>
</dbReference>
<dbReference type="Proteomes" id="UP000054495">
    <property type="component" value="Unassembled WGS sequence"/>
</dbReference>
<evidence type="ECO:0000313" key="3">
    <source>
        <dbReference type="EMBL" id="EPB78396.1"/>
    </source>
</evidence>
<dbReference type="AlphaFoldDB" id="A0A0D6M7J9"/>
<name>A0A0D6M7J9_9BILA</name>
<accession>A0A0D6M7J9</accession>
<reference evidence="3 4" key="1">
    <citation type="submission" date="2013-05" db="EMBL/GenBank/DDBJ databases">
        <title>Draft genome of the parasitic nematode Anyclostoma ceylanicum.</title>
        <authorList>
            <person name="Mitreva M."/>
        </authorList>
    </citation>
    <scope>NUCLEOTIDE SEQUENCE [LARGE SCALE GENOMIC DNA]</scope>
</reference>
<protein>
    <submittedName>
        <fullName evidence="3">Uncharacterized protein</fullName>
    </submittedName>
</protein>
<feature type="compositionally biased region" description="Pro residues" evidence="1">
    <location>
        <begin position="31"/>
        <end position="57"/>
    </location>
</feature>
<keyword evidence="2" id="KW-0732">Signal</keyword>
<sequence length="108" mass="11919">MSYLSWILLFCVLYSVQPSVIRTKRGYGRPYIPPQPSYQPPPSYQPAPMPMPMPQPAQPSYGYSRPAPPPPPPPPSYGYPGSGGGGIDSQKYNLYVTPLNNQCEPCMN</sequence>
<evidence type="ECO:0000256" key="1">
    <source>
        <dbReference type="SAM" id="MobiDB-lite"/>
    </source>
</evidence>
<feature type="chain" id="PRO_5002307835" evidence="2">
    <location>
        <begin position="19"/>
        <end position="108"/>
    </location>
</feature>
<feature type="region of interest" description="Disordered" evidence="1">
    <location>
        <begin position="25"/>
        <end position="85"/>
    </location>
</feature>
<gene>
    <name evidence="3" type="ORF">ANCCEY_02545</name>
</gene>
<proteinExistence type="predicted"/>
<evidence type="ECO:0000313" key="4">
    <source>
        <dbReference type="Proteomes" id="UP000054495"/>
    </source>
</evidence>